<dbReference type="RefSeq" id="WP_234214546.1">
    <property type="nucleotide sequence ID" value="NZ_JAHYPK010000050.1"/>
</dbReference>
<proteinExistence type="predicted"/>
<evidence type="ECO:0008006" key="3">
    <source>
        <dbReference type="Google" id="ProtNLM"/>
    </source>
</evidence>
<dbReference type="Gene3D" id="3.80.10.10">
    <property type="entry name" value="Ribonuclease Inhibitor"/>
    <property type="match status" value="2"/>
</dbReference>
<dbReference type="AlphaFoldDB" id="A0A1Q6JEN8"/>
<dbReference type="SUPFAM" id="SSF52058">
    <property type="entry name" value="L domain-like"/>
    <property type="match status" value="1"/>
</dbReference>
<evidence type="ECO:0000313" key="1">
    <source>
        <dbReference type="EMBL" id="OKZ51564.1"/>
    </source>
</evidence>
<reference evidence="1 2" key="1">
    <citation type="journal article" date="2016" name="Nat. Biotechnol.">
        <title>Measurement of bacterial replication rates in microbial communities.</title>
        <authorList>
            <person name="Brown C.T."/>
            <person name="Olm M.R."/>
            <person name="Thomas B.C."/>
            <person name="Banfield J.F."/>
        </authorList>
    </citation>
    <scope>NUCLEOTIDE SEQUENCE [LARGE SCALE GENOMIC DNA]</scope>
    <source>
        <strain evidence="1">42_262</strain>
    </source>
</reference>
<evidence type="ECO:0000313" key="2">
    <source>
        <dbReference type="Proteomes" id="UP000186631"/>
    </source>
</evidence>
<dbReference type="InterPro" id="IPR026906">
    <property type="entry name" value="LRR_5"/>
</dbReference>
<dbReference type="PANTHER" id="PTHR45661">
    <property type="entry name" value="SURFACE ANTIGEN"/>
    <property type="match status" value="1"/>
</dbReference>
<dbReference type="EMBL" id="MNQV01000136">
    <property type="protein sequence ID" value="OKZ51564.1"/>
    <property type="molecule type" value="Genomic_DNA"/>
</dbReference>
<comment type="caution">
    <text evidence="1">The sequence shown here is derived from an EMBL/GenBank/DDBJ whole genome shotgun (WGS) entry which is preliminary data.</text>
</comment>
<dbReference type="InterPro" id="IPR032675">
    <property type="entry name" value="LRR_dom_sf"/>
</dbReference>
<sequence>MIKNQNKECNGALYSGDGKVFLKLLNQECCYYTVENGTESISDNAFATLSFSNKTEFLDLPDSVTKLGSGAFQRMALNSIAIPPKVTEIPEKLLFGCTNLEHVHLPEGVECINREAFWKCPNLTRITLPHSLKEIIGNPFAYSGIREIDNLSEYFKIQDECLYTADGTLIFNFSNKREFDVPFWVMEIGGSAFEGNVYMEKISFPRLIKIAPRAFANCTSLTTISVPQKTKHRFNVGENNYKLIKERDDENIRST</sequence>
<name>A0A1Q6JEN8_PHOVU</name>
<accession>A0A1Q6JEN8</accession>
<protein>
    <recommendedName>
        <fullName evidence="3">Leucine-rich repeat domain-containing protein</fullName>
    </recommendedName>
</protein>
<dbReference type="Proteomes" id="UP000186631">
    <property type="component" value="Unassembled WGS sequence"/>
</dbReference>
<dbReference type="PANTHER" id="PTHR45661:SF3">
    <property type="entry name" value="IG-LIKE DOMAIN-CONTAINING PROTEIN"/>
    <property type="match status" value="1"/>
</dbReference>
<organism evidence="1 2">
    <name type="scientific">Phocaeicola vulgatus</name>
    <name type="common">Bacteroides vulgatus</name>
    <dbReference type="NCBI Taxonomy" id="821"/>
    <lineage>
        <taxon>Bacteria</taxon>
        <taxon>Pseudomonadati</taxon>
        <taxon>Bacteroidota</taxon>
        <taxon>Bacteroidia</taxon>
        <taxon>Bacteroidales</taxon>
        <taxon>Bacteroidaceae</taxon>
        <taxon>Phocaeicola</taxon>
    </lineage>
</organism>
<dbReference type="Pfam" id="PF13306">
    <property type="entry name" value="LRR_5"/>
    <property type="match status" value="2"/>
</dbReference>
<gene>
    <name evidence="1" type="ORF">BHV80_05860</name>
</gene>
<dbReference type="InterPro" id="IPR053139">
    <property type="entry name" value="Surface_bspA-like"/>
</dbReference>